<dbReference type="FunFam" id="1.10.10.10:FF:000322">
    <property type="entry name" value="Probable disease resistance protein At1g63360"/>
    <property type="match status" value="1"/>
</dbReference>
<dbReference type="Pfam" id="PF23247">
    <property type="entry name" value="LRR_RPS2"/>
    <property type="match status" value="1"/>
</dbReference>
<dbReference type="SUPFAM" id="SSF52540">
    <property type="entry name" value="P-loop containing nucleoside triphosphate hydrolases"/>
    <property type="match status" value="1"/>
</dbReference>
<comment type="caution">
    <text evidence="7">The sequence shown here is derived from an EMBL/GenBank/DDBJ whole genome shotgun (WGS) entry which is preliminary data.</text>
</comment>
<dbReference type="SUPFAM" id="SSF52058">
    <property type="entry name" value="L domain-like"/>
    <property type="match status" value="1"/>
</dbReference>
<dbReference type="InterPro" id="IPR057135">
    <property type="entry name" value="At4g27190-like_LRR"/>
</dbReference>
<evidence type="ECO:0000313" key="7">
    <source>
        <dbReference type="EMBL" id="KAJ4955962.1"/>
    </source>
</evidence>
<dbReference type="Pfam" id="PF13855">
    <property type="entry name" value="LRR_8"/>
    <property type="match status" value="1"/>
</dbReference>
<dbReference type="Gene3D" id="3.40.50.300">
    <property type="entry name" value="P-loop containing nucleotide triphosphate hydrolases"/>
    <property type="match status" value="1"/>
</dbReference>
<dbReference type="Pfam" id="PF00931">
    <property type="entry name" value="NB-ARC"/>
    <property type="match status" value="1"/>
</dbReference>
<dbReference type="Gene3D" id="1.10.10.10">
    <property type="entry name" value="Winged helix-like DNA-binding domain superfamily/Winged helix DNA-binding domain"/>
    <property type="match status" value="1"/>
</dbReference>
<dbReference type="InterPro" id="IPR027417">
    <property type="entry name" value="P-loop_NTPase"/>
</dbReference>
<dbReference type="InterPro" id="IPR036388">
    <property type="entry name" value="WH-like_DNA-bd_sf"/>
</dbReference>
<keyword evidence="3" id="KW-0611">Plant defense</keyword>
<feature type="domain" description="AAA+ ATPase" evidence="6">
    <location>
        <begin position="162"/>
        <end position="299"/>
    </location>
</feature>
<dbReference type="InterPro" id="IPR003593">
    <property type="entry name" value="AAA+_ATPase"/>
</dbReference>
<dbReference type="EMBL" id="JAMYWD010000011">
    <property type="protein sequence ID" value="KAJ4955962.1"/>
    <property type="molecule type" value="Genomic_DNA"/>
</dbReference>
<comment type="similarity">
    <text evidence="1">Belongs to the disease resistance NB-LRR family.</text>
</comment>
<evidence type="ECO:0000256" key="1">
    <source>
        <dbReference type="ARBA" id="ARBA00008894"/>
    </source>
</evidence>
<evidence type="ECO:0000259" key="6">
    <source>
        <dbReference type="SMART" id="SM00382"/>
    </source>
</evidence>
<evidence type="ECO:0000256" key="3">
    <source>
        <dbReference type="ARBA" id="ARBA00022821"/>
    </source>
</evidence>
<dbReference type="InterPro" id="IPR032675">
    <property type="entry name" value="LRR_dom_sf"/>
</dbReference>
<dbReference type="InterPro" id="IPR002182">
    <property type="entry name" value="NB-ARC"/>
</dbReference>
<keyword evidence="4" id="KW-0547">Nucleotide-binding</keyword>
<keyword evidence="2" id="KW-0677">Repeat</keyword>
<organism evidence="7 8">
    <name type="scientific">Protea cynaroides</name>
    <dbReference type="NCBI Taxonomy" id="273540"/>
    <lineage>
        <taxon>Eukaryota</taxon>
        <taxon>Viridiplantae</taxon>
        <taxon>Streptophyta</taxon>
        <taxon>Embryophyta</taxon>
        <taxon>Tracheophyta</taxon>
        <taxon>Spermatophyta</taxon>
        <taxon>Magnoliopsida</taxon>
        <taxon>Proteales</taxon>
        <taxon>Proteaceae</taxon>
        <taxon>Protea</taxon>
    </lineage>
</organism>
<dbReference type="InterPro" id="IPR050905">
    <property type="entry name" value="Plant_NBS-LRR"/>
</dbReference>
<reference evidence="7" key="1">
    <citation type="journal article" date="2023" name="Plant J.">
        <title>The genome of the king protea, Protea cynaroides.</title>
        <authorList>
            <person name="Chang J."/>
            <person name="Duong T.A."/>
            <person name="Schoeman C."/>
            <person name="Ma X."/>
            <person name="Roodt D."/>
            <person name="Barker N."/>
            <person name="Li Z."/>
            <person name="Van de Peer Y."/>
            <person name="Mizrachi E."/>
        </authorList>
    </citation>
    <scope>NUCLEOTIDE SEQUENCE</scope>
    <source>
        <tissue evidence="7">Young leaves</tissue>
    </source>
</reference>
<accession>A0A9Q0H1N0</accession>
<dbReference type="InterPro" id="IPR058922">
    <property type="entry name" value="WHD_DRP"/>
</dbReference>
<feature type="coiled-coil region" evidence="5">
    <location>
        <begin position="40"/>
        <end position="88"/>
    </location>
</feature>
<dbReference type="AlphaFoldDB" id="A0A9Q0H1N0"/>
<keyword evidence="5" id="KW-0175">Coiled coil</keyword>
<dbReference type="PRINTS" id="PR00364">
    <property type="entry name" value="DISEASERSIST"/>
</dbReference>
<dbReference type="PANTHER" id="PTHR33463:SF204">
    <property type="entry name" value="NB-ARC DOMAIN-CONTAINING PROTEIN"/>
    <property type="match status" value="1"/>
</dbReference>
<keyword evidence="4" id="KW-0067">ATP-binding</keyword>
<dbReference type="FunFam" id="1.10.8.430:FF:000003">
    <property type="entry name" value="Probable disease resistance protein At5g66910"/>
    <property type="match status" value="1"/>
</dbReference>
<evidence type="ECO:0000313" key="8">
    <source>
        <dbReference type="Proteomes" id="UP001141806"/>
    </source>
</evidence>
<dbReference type="SMART" id="SM00382">
    <property type="entry name" value="AAA"/>
    <property type="match status" value="1"/>
</dbReference>
<evidence type="ECO:0000256" key="4">
    <source>
        <dbReference type="ARBA" id="ARBA00022840"/>
    </source>
</evidence>
<dbReference type="GO" id="GO:0005524">
    <property type="term" value="F:ATP binding"/>
    <property type="evidence" value="ECO:0007669"/>
    <property type="project" value="UniProtKB-KW"/>
</dbReference>
<dbReference type="Gene3D" id="1.10.8.430">
    <property type="entry name" value="Helical domain of apoptotic protease-activating factors"/>
    <property type="match status" value="1"/>
</dbReference>
<proteinExistence type="inferred from homology"/>
<sequence length="948" mass="108042">MDFVGSAVDVIHTYLIAPFVQQTNYLRSSGANVNDLQTVVRKLMARRNDEQSSLKAAENAGQVKTDIANNWFEDIEAIKKEADALEKKYSQGTGMNSWLLYKLSKRSVELKQMASDMLNEQVDLARRPPPKSVIEIECEPIENYPSTQHMLHRMLDCIGHSEIGIIGVYGMGGVGKTTLAGKVNNHFKKNFCFETVIMVTVSAIPNIPSIRTSIGKRFGLDLSNDNEDDARELLLDALRKNKFLLILDDLWSKLDLKDVGIPHPRNHKGSKILVTSRIQDVCIDMDAIKTIKLQPLSVDESWNLFVEKAGQHVTVDHIKCFARKIVGKCKGLPLAIVTVARAMANRHGISEWENAAREMEQSATELRGMKEEVLVPLKFSFDRLENDMLKSLFLYCGCFPEDYNIEKEGMLNYWVGEGLVDKISSLTGARNKGEALIGSLKTACMLEDGEDEDSVKMHDMMRELALWITSPKSDCNSKFLIKAGQSLKDAPEANQWLDATRVSLMDTKIKELPELGERCPKLATLLLRHSKMIHTIPPTNFLQYMDHLRVLDLSDTQTLEYLPDSLSCLVNLRVLSLHGCKRFRALPPLGMLQQLQVLDLYGCFILEQEILGSECLGTISNLRYLDVSLTKIYFSRGVISRLLKLEDLRLYNAYNIRWRVSSTENEKWDDQGYINNIDVEELSHLTHLTSLDICFRDIIISYWFKSLAKKIRVLILQRCAIIKQEAIQALNESRNLHFLSIQECPGLTSVPTCVKRRLEIRNCKDFKKMLVGVEEAYQDSFQRLESLELRRLPKLERIYVGITPLNCFGNLNGISIFQCNRLKMVFTKGMPRFFSNLKYIAVASCDRMEIIMETTEEDGELEGSDNDRVISAFPKLERLTLRDLPVLVQMCHNGILHCPLIKDVMVNNCPRLKKDPLHIQNVHGLPVIERTKWKAKVLEEEEIQEIQE</sequence>
<dbReference type="PANTHER" id="PTHR33463">
    <property type="entry name" value="NB-ARC DOMAIN-CONTAINING PROTEIN-RELATED"/>
    <property type="match status" value="1"/>
</dbReference>
<dbReference type="GO" id="GO:0006952">
    <property type="term" value="P:defense response"/>
    <property type="evidence" value="ECO:0007669"/>
    <property type="project" value="UniProtKB-KW"/>
</dbReference>
<dbReference type="Gene3D" id="3.80.10.10">
    <property type="entry name" value="Ribonuclease Inhibitor"/>
    <property type="match status" value="2"/>
</dbReference>
<dbReference type="GO" id="GO:0043531">
    <property type="term" value="F:ADP binding"/>
    <property type="evidence" value="ECO:0007669"/>
    <property type="project" value="InterPro"/>
</dbReference>
<dbReference type="InterPro" id="IPR001611">
    <property type="entry name" value="Leu-rich_rpt"/>
</dbReference>
<gene>
    <name evidence="7" type="ORF">NE237_012745</name>
</gene>
<evidence type="ECO:0000256" key="2">
    <source>
        <dbReference type="ARBA" id="ARBA00022737"/>
    </source>
</evidence>
<dbReference type="FunFam" id="3.40.50.300:FF:001091">
    <property type="entry name" value="Probable disease resistance protein At1g61300"/>
    <property type="match status" value="1"/>
</dbReference>
<dbReference type="OrthoDB" id="1926275at2759"/>
<keyword evidence="8" id="KW-1185">Reference proteome</keyword>
<dbReference type="Proteomes" id="UP001141806">
    <property type="component" value="Unassembled WGS sequence"/>
</dbReference>
<dbReference type="InterPro" id="IPR042197">
    <property type="entry name" value="Apaf_helical"/>
</dbReference>
<name>A0A9Q0H1N0_9MAGN</name>
<dbReference type="Pfam" id="PF23559">
    <property type="entry name" value="WHD_DRP"/>
    <property type="match status" value="1"/>
</dbReference>
<protein>
    <recommendedName>
        <fullName evidence="6">AAA+ ATPase domain-containing protein</fullName>
    </recommendedName>
</protein>
<evidence type="ECO:0000256" key="5">
    <source>
        <dbReference type="SAM" id="Coils"/>
    </source>
</evidence>